<feature type="compositionally biased region" description="Acidic residues" evidence="4">
    <location>
        <begin position="504"/>
        <end position="538"/>
    </location>
</feature>
<dbReference type="EMBL" id="JAMWBK010000009">
    <property type="protein sequence ID" value="KAJ8902278.1"/>
    <property type="molecule type" value="Genomic_DNA"/>
</dbReference>
<feature type="compositionally biased region" description="Acidic residues" evidence="4">
    <location>
        <begin position="603"/>
        <end position="616"/>
    </location>
</feature>
<dbReference type="PANTHER" id="PTHR11705">
    <property type="entry name" value="PROTEASE FAMILY M14 CARBOXYPEPTIDASE A,B"/>
    <property type="match status" value="1"/>
</dbReference>
<evidence type="ECO:0000256" key="5">
    <source>
        <dbReference type="SAM" id="Phobius"/>
    </source>
</evidence>
<keyword evidence="5" id="KW-1133">Transmembrane helix</keyword>
<evidence type="ECO:0000256" key="1">
    <source>
        <dbReference type="ARBA" id="ARBA00001947"/>
    </source>
</evidence>
<feature type="region of interest" description="Disordered" evidence="4">
    <location>
        <begin position="449"/>
        <end position="470"/>
    </location>
</feature>
<dbReference type="AlphaFoldDB" id="A0AAV8UL20"/>
<evidence type="ECO:0000256" key="2">
    <source>
        <dbReference type="ARBA" id="ARBA00005988"/>
    </source>
</evidence>
<dbReference type="GO" id="GO:0006508">
    <property type="term" value="P:proteolysis"/>
    <property type="evidence" value="ECO:0007669"/>
    <property type="project" value="InterPro"/>
</dbReference>
<keyword evidence="5" id="KW-0472">Membrane</keyword>
<evidence type="ECO:0000256" key="6">
    <source>
        <dbReference type="SAM" id="SignalP"/>
    </source>
</evidence>
<gene>
    <name evidence="8" type="ORF">NDN08_006685</name>
</gene>
<dbReference type="Proteomes" id="UP001157974">
    <property type="component" value="Unassembled WGS sequence"/>
</dbReference>
<dbReference type="GO" id="GO:0005615">
    <property type="term" value="C:extracellular space"/>
    <property type="evidence" value="ECO:0007669"/>
    <property type="project" value="TreeGrafter"/>
</dbReference>
<comment type="caution">
    <text evidence="8">The sequence shown here is derived from an EMBL/GenBank/DDBJ whole genome shotgun (WGS) entry which is preliminary data.</text>
</comment>
<feature type="compositionally biased region" description="Acidic residues" evidence="4">
    <location>
        <begin position="547"/>
        <end position="560"/>
    </location>
</feature>
<evidence type="ECO:0000256" key="3">
    <source>
        <dbReference type="PROSITE-ProRule" id="PRU01379"/>
    </source>
</evidence>
<comment type="cofactor">
    <cofactor evidence="1">
        <name>Zn(2+)</name>
        <dbReference type="ChEBI" id="CHEBI:29105"/>
    </cofactor>
</comment>
<proteinExistence type="inferred from homology"/>
<evidence type="ECO:0000313" key="9">
    <source>
        <dbReference type="Proteomes" id="UP001157974"/>
    </source>
</evidence>
<feature type="region of interest" description="Disordered" evidence="4">
    <location>
        <begin position="501"/>
        <end position="567"/>
    </location>
</feature>
<dbReference type="Gene3D" id="3.40.630.10">
    <property type="entry name" value="Zn peptidases"/>
    <property type="match status" value="1"/>
</dbReference>
<keyword evidence="9" id="KW-1185">Reference proteome</keyword>
<feature type="region of interest" description="Disordered" evidence="4">
    <location>
        <begin position="326"/>
        <end position="345"/>
    </location>
</feature>
<dbReference type="Pfam" id="PF00246">
    <property type="entry name" value="Peptidase_M14"/>
    <property type="match status" value="1"/>
</dbReference>
<feature type="region of interest" description="Disordered" evidence="4">
    <location>
        <begin position="597"/>
        <end position="623"/>
    </location>
</feature>
<dbReference type="InterPro" id="IPR000834">
    <property type="entry name" value="Peptidase_M14"/>
</dbReference>
<reference evidence="8 9" key="1">
    <citation type="journal article" date="2023" name="Nat. Commun.">
        <title>Origin of minicircular mitochondrial genomes in red algae.</title>
        <authorList>
            <person name="Lee Y."/>
            <person name="Cho C.H."/>
            <person name="Lee Y.M."/>
            <person name="Park S.I."/>
            <person name="Yang J.H."/>
            <person name="West J.A."/>
            <person name="Bhattacharya D."/>
            <person name="Yoon H.S."/>
        </authorList>
    </citation>
    <scope>NUCLEOTIDE SEQUENCE [LARGE SCALE GENOMIC DNA]</scope>
    <source>
        <strain evidence="8 9">CCMP1338</strain>
        <tissue evidence="8">Whole cell</tissue>
    </source>
</reference>
<comment type="caution">
    <text evidence="3">Lacks conserved residue(s) required for the propagation of feature annotation.</text>
</comment>
<dbReference type="GO" id="GO:0004181">
    <property type="term" value="F:metallocarboxypeptidase activity"/>
    <property type="evidence" value="ECO:0007669"/>
    <property type="project" value="InterPro"/>
</dbReference>
<feature type="chain" id="PRO_5043877420" description="Peptidase M14 domain-containing protein" evidence="6">
    <location>
        <begin position="24"/>
        <end position="623"/>
    </location>
</feature>
<protein>
    <recommendedName>
        <fullName evidence="7">Peptidase M14 domain-containing protein</fullName>
    </recommendedName>
</protein>
<feature type="signal peptide" evidence="6">
    <location>
        <begin position="1"/>
        <end position="23"/>
    </location>
</feature>
<organism evidence="8 9">
    <name type="scientific">Rhodosorus marinus</name>
    <dbReference type="NCBI Taxonomy" id="101924"/>
    <lineage>
        <taxon>Eukaryota</taxon>
        <taxon>Rhodophyta</taxon>
        <taxon>Stylonematophyceae</taxon>
        <taxon>Stylonematales</taxon>
        <taxon>Stylonemataceae</taxon>
        <taxon>Rhodosorus</taxon>
    </lineage>
</organism>
<dbReference type="SMART" id="SM00631">
    <property type="entry name" value="Zn_pept"/>
    <property type="match status" value="1"/>
</dbReference>
<keyword evidence="5" id="KW-0812">Transmembrane</keyword>
<dbReference type="SUPFAM" id="SSF53187">
    <property type="entry name" value="Zn-dependent exopeptidases"/>
    <property type="match status" value="1"/>
</dbReference>
<name>A0AAV8UL20_9RHOD</name>
<sequence length="623" mass="69515">MGTAWKTTVLSLWLVCILSKCSAEVRGYKYLSYSEIQESLQNAAKRYPRLVKLDSAQEVFDLPSVGKCANKQGLQEDCKIWIVEITNWDTRLKDSGRPHMLVSGEVHGDEVIGPQVAVEFMDLLLSNYGKDEKITSLVDTRVITIVPTTNAYGYETQTRGERQSDGEQELDPNRDFAFDQDPDLCMRTVAGRTINELFLAHFYRILITFHGGANVIGYEWGDTAHCRSRRCTLAPDNLAMVKLANRMRDYAGKAGDYESEYKVGDMGSTVYPVNGGMEDWGYGASWNDRIKCSPRTLGGYDLERTDYSDGSHRCLSYLVETGMEKRPDEQKLGTNEEPLVTGGRGDGHVPRNLRLLIAAADALEPYVALNNVTVDSDSLSCTWYVGGAFTVPKTRIEATYPGEKYKFTSHMEAGNGSFPYAGKMHMFSRSIKVRTSGSVYLRAVSIDTDSDLGKNSTSGEPQSHFVRSRSDPDWSYEINFSRVQGSSVFQSKTIHVSLDTGEKLDDDGAGIDWDELETQDGDALDEPQDDDYDYVGEDDDKKPPPEGSEEENETDQDDSSSDGRPSWIRYAVPAGASAGGLLLLALVVQAVRSRRYSTLQDNEYYDGDSEDLEDDEMPLRRYP</sequence>
<dbReference type="PANTHER" id="PTHR11705:SF138">
    <property type="entry name" value="PEPTIDASE M14 CARBOXYPEPTIDASE A DOMAIN-CONTAINING PROTEIN"/>
    <property type="match status" value="1"/>
</dbReference>
<feature type="transmembrane region" description="Helical" evidence="5">
    <location>
        <begin position="567"/>
        <end position="588"/>
    </location>
</feature>
<comment type="similarity">
    <text evidence="2 3">Belongs to the peptidase M14 family.</text>
</comment>
<feature type="domain" description="Peptidase M14" evidence="7">
    <location>
        <begin position="29"/>
        <end position="321"/>
    </location>
</feature>
<evidence type="ECO:0000313" key="8">
    <source>
        <dbReference type="EMBL" id="KAJ8902278.1"/>
    </source>
</evidence>
<accession>A0AAV8UL20</accession>
<dbReference type="PROSITE" id="PS52035">
    <property type="entry name" value="PEPTIDASE_M14"/>
    <property type="match status" value="1"/>
</dbReference>
<evidence type="ECO:0000256" key="4">
    <source>
        <dbReference type="SAM" id="MobiDB-lite"/>
    </source>
</evidence>
<dbReference type="GO" id="GO:0008270">
    <property type="term" value="F:zinc ion binding"/>
    <property type="evidence" value="ECO:0007669"/>
    <property type="project" value="InterPro"/>
</dbReference>
<evidence type="ECO:0000259" key="7">
    <source>
        <dbReference type="PROSITE" id="PS52035"/>
    </source>
</evidence>
<keyword evidence="6" id="KW-0732">Signal</keyword>